<evidence type="ECO:0000313" key="2">
    <source>
        <dbReference type="EMBL" id="WFR81040.1"/>
    </source>
</evidence>
<reference evidence="2 3" key="1">
    <citation type="submission" date="2023-04" db="EMBL/GenBank/DDBJ databases">
        <title>Nanopore sequencing of Janthinobacterium from water.</title>
        <authorList>
            <person name="Ciuchcinski K."/>
            <person name="Rokowska A."/>
            <person name="Dziewit L."/>
        </authorList>
    </citation>
    <scope>NUCLEOTIDE SEQUENCE [LARGE SCALE GENOMIC DNA]</scope>
    <source>
        <strain evidence="2 3">DEMB2</strain>
    </source>
</reference>
<accession>A0ABY8I7Y6</accession>
<sequence>MDVTQLHTLPRGGLSLPCIGMGCAPIGGLYQPVSDAQARATLDGAWDAGVRFFDTAPFYGYTQSERRLGAALRERPRHEFVISTKVGRLMRPDASVRPGDDGFAAPLPFRPHYDYTYDGVLRSHDDSLQRLGLERIDILFVHDIGKATHGEHDQHYWRQLTAGGGFRALDELRASGQVKAVGLGVNECEIVLRAMAEFDLDCTLLAGRYTLLEQASLSPLLDLCVERGNAIVIGGPFNSGVLAGNGKFNYADAPAAILKRVARLDAVCREFGVPLQAAALQFPLAHPAVVSCIPGGQDLAQLRQNLDWFATPLPDALWLALRDADLLDARAPLPAGVAA</sequence>
<dbReference type="EMBL" id="CP121464">
    <property type="protein sequence ID" value="WFR81040.1"/>
    <property type="molecule type" value="Genomic_DNA"/>
</dbReference>
<evidence type="ECO:0000259" key="1">
    <source>
        <dbReference type="Pfam" id="PF00248"/>
    </source>
</evidence>
<dbReference type="RefSeq" id="WP_278318001.1">
    <property type="nucleotide sequence ID" value="NZ_CP121464.1"/>
</dbReference>
<keyword evidence="3" id="KW-1185">Reference proteome</keyword>
<proteinExistence type="predicted"/>
<organism evidence="2 3">
    <name type="scientific">Janthinobacterium rivuli</name>
    <dbReference type="NCBI Taxonomy" id="2751478"/>
    <lineage>
        <taxon>Bacteria</taxon>
        <taxon>Pseudomonadati</taxon>
        <taxon>Pseudomonadota</taxon>
        <taxon>Betaproteobacteria</taxon>
        <taxon>Burkholderiales</taxon>
        <taxon>Oxalobacteraceae</taxon>
        <taxon>Janthinobacterium</taxon>
    </lineage>
</organism>
<protein>
    <submittedName>
        <fullName evidence="2">Aldo/keto reductase</fullName>
    </submittedName>
</protein>
<gene>
    <name evidence="2" type="ORF">P9875_07700</name>
</gene>
<evidence type="ECO:0000313" key="3">
    <source>
        <dbReference type="Proteomes" id="UP001219584"/>
    </source>
</evidence>
<feature type="domain" description="NADP-dependent oxidoreductase" evidence="1">
    <location>
        <begin position="19"/>
        <end position="318"/>
    </location>
</feature>
<dbReference type="Pfam" id="PF00248">
    <property type="entry name" value="Aldo_ket_red"/>
    <property type="match status" value="1"/>
</dbReference>
<dbReference type="InterPro" id="IPR020471">
    <property type="entry name" value="AKR"/>
</dbReference>
<dbReference type="InterPro" id="IPR036812">
    <property type="entry name" value="NAD(P)_OxRdtase_dom_sf"/>
</dbReference>
<dbReference type="PANTHER" id="PTHR42686:SF1">
    <property type="entry name" value="GH17980P-RELATED"/>
    <property type="match status" value="1"/>
</dbReference>
<dbReference type="Gene3D" id="3.20.20.100">
    <property type="entry name" value="NADP-dependent oxidoreductase domain"/>
    <property type="match status" value="1"/>
</dbReference>
<dbReference type="SUPFAM" id="SSF51430">
    <property type="entry name" value="NAD(P)-linked oxidoreductase"/>
    <property type="match status" value="1"/>
</dbReference>
<dbReference type="InterPro" id="IPR023210">
    <property type="entry name" value="NADP_OxRdtase_dom"/>
</dbReference>
<dbReference type="Proteomes" id="UP001219584">
    <property type="component" value="Chromosome"/>
</dbReference>
<dbReference type="PANTHER" id="PTHR42686">
    <property type="entry name" value="GH17980P-RELATED"/>
    <property type="match status" value="1"/>
</dbReference>
<name>A0ABY8I7Y6_9BURK</name>